<reference evidence="2 3" key="1">
    <citation type="journal article" date="2019" name="Sci. Rep.">
        <title>Orb-weaving spider Araneus ventricosus genome elucidates the spidroin gene catalogue.</title>
        <authorList>
            <person name="Kono N."/>
            <person name="Nakamura H."/>
            <person name="Ohtoshi R."/>
            <person name="Moran D.A.P."/>
            <person name="Shinohara A."/>
            <person name="Yoshida Y."/>
            <person name="Fujiwara M."/>
            <person name="Mori M."/>
            <person name="Tomita M."/>
            <person name="Arakawa K."/>
        </authorList>
    </citation>
    <scope>NUCLEOTIDE SEQUENCE [LARGE SCALE GENOMIC DNA]</scope>
</reference>
<keyword evidence="3" id="KW-1185">Reference proteome</keyword>
<dbReference type="AlphaFoldDB" id="A0A4Y2C4S2"/>
<evidence type="ECO:0000313" key="3">
    <source>
        <dbReference type="Proteomes" id="UP000499080"/>
    </source>
</evidence>
<feature type="region of interest" description="Disordered" evidence="1">
    <location>
        <begin position="110"/>
        <end position="133"/>
    </location>
</feature>
<name>A0A4Y2C4S2_ARAVE</name>
<gene>
    <name evidence="2" type="ORF">AVEN_64147_1</name>
</gene>
<proteinExistence type="predicted"/>
<evidence type="ECO:0000313" key="2">
    <source>
        <dbReference type="EMBL" id="GBL99159.1"/>
    </source>
</evidence>
<sequence>MGNSLLLLSYLNYTRSFLLRSTIEVWQTSWNNGDIGKKIYNIMPSVSLRPTNRIREDVIFFSEHGPFPEYLKRFHLFDCDQCNLGGDSTALHYVTECALQVPWNMRTTVPKSEQENGSKESPIISCPGEKFIG</sequence>
<protein>
    <submittedName>
        <fullName evidence="2">Uncharacterized protein</fullName>
    </submittedName>
</protein>
<comment type="caution">
    <text evidence="2">The sequence shown here is derived from an EMBL/GenBank/DDBJ whole genome shotgun (WGS) entry which is preliminary data.</text>
</comment>
<accession>A0A4Y2C4S2</accession>
<dbReference type="EMBL" id="BGPR01000145">
    <property type="protein sequence ID" value="GBL99159.1"/>
    <property type="molecule type" value="Genomic_DNA"/>
</dbReference>
<dbReference type="Proteomes" id="UP000499080">
    <property type="component" value="Unassembled WGS sequence"/>
</dbReference>
<organism evidence="2 3">
    <name type="scientific">Araneus ventricosus</name>
    <name type="common">Orbweaver spider</name>
    <name type="synonym">Epeira ventricosa</name>
    <dbReference type="NCBI Taxonomy" id="182803"/>
    <lineage>
        <taxon>Eukaryota</taxon>
        <taxon>Metazoa</taxon>
        <taxon>Ecdysozoa</taxon>
        <taxon>Arthropoda</taxon>
        <taxon>Chelicerata</taxon>
        <taxon>Arachnida</taxon>
        <taxon>Araneae</taxon>
        <taxon>Araneomorphae</taxon>
        <taxon>Entelegynae</taxon>
        <taxon>Araneoidea</taxon>
        <taxon>Araneidae</taxon>
        <taxon>Araneus</taxon>
    </lineage>
</organism>
<evidence type="ECO:0000256" key="1">
    <source>
        <dbReference type="SAM" id="MobiDB-lite"/>
    </source>
</evidence>